<proteinExistence type="inferred from homology"/>
<name>A0A9Q0CG76_9POAL</name>
<evidence type="ECO:0000313" key="5">
    <source>
        <dbReference type="EMBL" id="KAJ1693323.1"/>
    </source>
</evidence>
<dbReference type="PANTHER" id="PTHR19321">
    <property type="entry name" value="PROTEIN REGULATOR OF CYTOKINESIS 1 PRC1-RELATED"/>
    <property type="match status" value="1"/>
</dbReference>
<dbReference type="EMBL" id="JAMQYH010000003">
    <property type="protein sequence ID" value="KAJ1693323.1"/>
    <property type="molecule type" value="Genomic_DNA"/>
</dbReference>
<dbReference type="InterPro" id="IPR007145">
    <property type="entry name" value="MAP65_Ase1_PRC1"/>
</dbReference>
<evidence type="ECO:0000256" key="1">
    <source>
        <dbReference type="ARBA" id="ARBA00006187"/>
    </source>
</evidence>
<reference evidence="5" key="1">
    <citation type="journal article" date="2022" name="Cell">
        <title>Repeat-based holocentromeres influence genome architecture and karyotype evolution.</title>
        <authorList>
            <person name="Hofstatter P.G."/>
            <person name="Thangavel G."/>
            <person name="Lux T."/>
            <person name="Neumann P."/>
            <person name="Vondrak T."/>
            <person name="Novak P."/>
            <person name="Zhang M."/>
            <person name="Costa L."/>
            <person name="Castellani M."/>
            <person name="Scott A."/>
            <person name="Toegelov H."/>
            <person name="Fuchs J."/>
            <person name="Mata-Sucre Y."/>
            <person name="Dias Y."/>
            <person name="Vanzela A.L.L."/>
            <person name="Huettel B."/>
            <person name="Almeida C.C.S."/>
            <person name="Simkova H."/>
            <person name="Souza G."/>
            <person name="Pedrosa-Harand A."/>
            <person name="Macas J."/>
            <person name="Mayer K.F.X."/>
            <person name="Houben A."/>
            <person name="Marques A."/>
        </authorList>
    </citation>
    <scope>NUCLEOTIDE SEQUENCE</scope>
    <source>
        <strain evidence="5">RhyBre1mFocal</strain>
    </source>
</reference>
<sequence length="585" mass="66400">MSEVRVFEPMSPSLLSPPRAKATSCGSLLQELQDLWDEIGETDAERDRMILQLEQECLNVYRKKVDNARKHKADLHQALASGKAEISHLMSALGECESIGQLENKRGTLKEQVAMIKPLLDALRNKKEERIKELMLLQSQITLLSTEMAGNVHPTRPTQVDEHDLSLKKLSELSSQLEMLQKEKDIRLRKVNEYVASIHELTNVMSLDLSKTLSEIHPGFNDGRKSISRSISNDTLTRLEATVNALKQEKKERLQKLQGHGSALVELWNIIDMPSDERSKFEHITRLISVSPDAVFGQGRLGSAVIDEAQKEVERLNFLKASKMKELVLKKQDELEEIYRGVHMDIESENERQILMDLIDSGTVDLPDLLAGMDGRIAKAKEQAISRKDILEKVEKWKFASEEESWLDEYERDQSRYSAGRGVHKNMKRAEKARILVNKLPVLVETLMSKIKAWEKEKGIPFEYDKVKLLDTLEEYIRLRMQKDEEKKRSREQKKLQEQLMAEKETMFGAKPSPLRQFPVKKPLGQSSNVNVVTGTPASRRIPTSRHGGASSGKGRRELGGKAANAAIPLNFVSLPKDNYSNQSP</sequence>
<dbReference type="AlphaFoldDB" id="A0A9Q0CG76"/>
<evidence type="ECO:0008006" key="7">
    <source>
        <dbReference type="Google" id="ProtNLM"/>
    </source>
</evidence>
<comment type="similarity">
    <text evidence="1">Belongs to the MAP65/ASE1 family.</text>
</comment>
<accession>A0A9Q0CG76</accession>
<feature type="coiled-coil region" evidence="3">
    <location>
        <begin position="120"/>
        <end position="183"/>
    </location>
</feature>
<evidence type="ECO:0000256" key="3">
    <source>
        <dbReference type="SAM" id="Coils"/>
    </source>
</evidence>
<dbReference type="GO" id="GO:0005819">
    <property type="term" value="C:spindle"/>
    <property type="evidence" value="ECO:0007669"/>
    <property type="project" value="TreeGrafter"/>
</dbReference>
<comment type="caution">
    <text evidence="5">The sequence shown here is derived from an EMBL/GenBank/DDBJ whole genome shotgun (WGS) entry which is preliminary data.</text>
</comment>
<evidence type="ECO:0000313" key="6">
    <source>
        <dbReference type="Proteomes" id="UP001151287"/>
    </source>
</evidence>
<feature type="region of interest" description="Disordered" evidence="4">
    <location>
        <begin position="519"/>
        <end position="585"/>
    </location>
</feature>
<protein>
    <recommendedName>
        <fullName evidence="7">Microtubule associated protein</fullName>
    </recommendedName>
</protein>
<dbReference type="PANTHER" id="PTHR19321:SF4">
    <property type="entry name" value="65-KDA MICROTUBULE-ASSOCIATED PROTEIN 5"/>
    <property type="match status" value="1"/>
</dbReference>
<evidence type="ECO:0000256" key="4">
    <source>
        <dbReference type="SAM" id="MobiDB-lite"/>
    </source>
</evidence>
<dbReference type="Proteomes" id="UP001151287">
    <property type="component" value="Unassembled WGS sequence"/>
</dbReference>
<dbReference type="GO" id="GO:0005737">
    <property type="term" value="C:cytoplasm"/>
    <property type="evidence" value="ECO:0007669"/>
    <property type="project" value="TreeGrafter"/>
</dbReference>
<dbReference type="OrthoDB" id="642895at2759"/>
<dbReference type="GO" id="GO:0000226">
    <property type="term" value="P:microtubule cytoskeleton organization"/>
    <property type="evidence" value="ECO:0007669"/>
    <property type="project" value="InterPro"/>
</dbReference>
<keyword evidence="3" id="KW-0175">Coiled coil</keyword>
<evidence type="ECO:0000256" key="2">
    <source>
        <dbReference type="ARBA" id="ARBA00022701"/>
    </source>
</evidence>
<keyword evidence="6" id="KW-1185">Reference proteome</keyword>
<dbReference type="Gene3D" id="1.20.58.1520">
    <property type="match status" value="1"/>
</dbReference>
<dbReference type="Pfam" id="PF03999">
    <property type="entry name" value="MAP65_ASE1"/>
    <property type="match status" value="1"/>
</dbReference>
<dbReference type="GO" id="GO:0008017">
    <property type="term" value="F:microtubule binding"/>
    <property type="evidence" value="ECO:0007669"/>
    <property type="project" value="InterPro"/>
</dbReference>
<dbReference type="GO" id="GO:0005874">
    <property type="term" value="C:microtubule"/>
    <property type="evidence" value="ECO:0007669"/>
    <property type="project" value="UniProtKB-KW"/>
</dbReference>
<organism evidence="5 6">
    <name type="scientific">Rhynchospora breviuscula</name>
    <dbReference type="NCBI Taxonomy" id="2022672"/>
    <lineage>
        <taxon>Eukaryota</taxon>
        <taxon>Viridiplantae</taxon>
        <taxon>Streptophyta</taxon>
        <taxon>Embryophyta</taxon>
        <taxon>Tracheophyta</taxon>
        <taxon>Spermatophyta</taxon>
        <taxon>Magnoliopsida</taxon>
        <taxon>Liliopsida</taxon>
        <taxon>Poales</taxon>
        <taxon>Cyperaceae</taxon>
        <taxon>Cyperoideae</taxon>
        <taxon>Rhynchosporeae</taxon>
        <taxon>Rhynchospora</taxon>
    </lineage>
</organism>
<feature type="region of interest" description="Disordered" evidence="4">
    <location>
        <begin position="1"/>
        <end position="20"/>
    </location>
</feature>
<keyword evidence="2" id="KW-0493">Microtubule</keyword>
<gene>
    <name evidence="5" type="ORF">LUZ63_010021</name>
</gene>
<feature type="compositionally biased region" description="Polar residues" evidence="4">
    <location>
        <begin position="525"/>
        <end position="537"/>
    </location>
</feature>